<keyword evidence="11 12" id="KW-0804">Transcription</keyword>
<accession>A0A4R2GVW9</accession>
<proteinExistence type="inferred from homology"/>
<evidence type="ECO:0000256" key="7">
    <source>
        <dbReference type="ARBA" id="ARBA00022771"/>
    </source>
</evidence>
<keyword evidence="2 12" id="KW-0639">Primosome</keyword>
<dbReference type="GO" id="GO:0005737">
    <property type="term" value="C:cytoplasm"/>
    <property type="evidence" value="ECO:0007669"/>
    <property type="project" value="TreeGrafter"/>
</dbReference>
<evidence type="ECO:0000256" key="8">
    <source>
        <dbReference type="ARBA" id="ARBA00022833"/>
    </source>
</evidence>
<dbReference type="GO" id="GO:0003677">
    <property type="term" value="F:DNA binding"/>
    <property type="evidence" value="ECO:0007669"/>
    <property type="project" value="UniProtKB-KW"/>
</dbReference>
<dbReference type="GO" id="GO:0000428">
    <property type="term" value="C:DNA-directed RNA polymerase complex"/>
    <property type="evidence" value="ECO:0007669"/>
    <property type="project" value="UniProtKB-KW"/>
</dbReference>
<comment type="subunit">
    <text evidence="12">Monomer. Interacts with DnaB.</text>
</comment>
<dbReference type="InterPro" id="IPR013264">
    <property type="entry name" value="DNAG_N"/>
</dbReference>
<dbReference type="SUPFAM" id="SSF56731">
    <property type="entry name" value="DNA primase core"/>
    <property type="match status" value="1"/>
</dbReference>
<keyword evidence="9" id="KW-0460">Magnesium</keyword>
<dbReference type="GO" id="GO:0006269">
    <property type="term" value="P:DNA replication, synthesis of primer"/>
    <property type="evidence" value="ECO:0007669"/>
    <property type="project" value="UniProtKB-UniRule"/>
</dbReference>
<keyword evidence="6 13" id="KW-0479">Metal-binding</keyword>
<evidence type="ECO:0000256" key="5">
    <source>
        <dbReference type="ARBA" id="ARBA00022705"/>
    </source>
</evidence>
<dbReference type="PANTHER" id="PTHR30313">
    <property type="entry name" value="DNA PRIMASE"/>
    <property type="match status" value="1"/>
</dbReference>
<dbReference type="RefSeq" id="WP_132006311.1">
    <property type="nucleotide sequence ID" value="NZ_JBHUNN010000002.1"/>
</dbReference>
<comment type="function">
    <text evidence="12 13">RNA polymerase that catalyzes the synthesis of short RNA molecules used as primers for DNA polymerase during DNA replication.</text>
</comment>
<dbReference type="PROSITE" id="PS50880">
    <property type="entry name" value="TOPRIM"/>
    <property type="match status" value="1"/>
</dbReference>
<dbReference type="FunFam" id="3.90.980.10:FF:000001">
    <property type="entry name" value="DNA primase"/>
    <property type="match status" value="1"/>
</dbReference>
<evidence type="ECO:0000313" key="17">
    <source>
        <dbReference type="Proteomes" id="UP000294881"/>
    </source>
</evidence>
<dbReference type="PANTHER" id="PTHR30313:SF2">
    <property type="entry name" value="DNA PRIMASE"/>
    <property type="match status" value="1"/>
</dbReference>
<gene>
    <name evidence="12" type="primary">dnaG</name>
    <name evidence="16" type="ORF">EV666_106117</name>
</gene>
<dbReference type="EMBL" id="SLWL01000006">
    <property type="protein sequence ID" value="TCO13405.1"/>
    <property type="molecule type" value="Genomic_DNA"/>
</dbReference>
<evidence type="ECO:0000256" key="4">
    <source>
        <dbReference type="ARBA" id="ARBA00022695"/>
    </source>
</evidence>
<dbReference type="PIRSF" id="PIRSF002811">
    <property type="entry name" value="DnaG"/>
    <property type="match status" value="1"/>
</dbReference>
<comment type="catalytic activity">
    <reaction evidence="12">
        <text>ssDNA + n NTP = ssDNA/pppN(pN)n-1 hybrid + (n-1) diphosphate.</text>
        <dbReference type="EC" id="2.7.7.101"/>
    </reaction>
</comment>
<dbReference type="SMART" id="SM00400">
    <property type="entry name" value="ZnF_CHCC"/>
    <property type="match status" value="1"/>
</dbReference>
<dbReference type="Pfam" id="PF08275">
    <property type="entry name" value="DNAG_N"/>
    <property type="match status" value="1"/>
</dbReference>
<feature type="region of interest" description="Disordered" evidence="14">
    <location>
        <begin position="429"/>
        <end position="475"/>
    </location>
</feature>
<dbReference type="Gene3D" id="3.40.1360.10">
    <property type="match status" value="1"/>
</dbReference>
<dbReference type="GO" id="GO:0008270">
    <property type="term" value="F:zinc ion binding"/>
    <property type="evidence" value="ECO:0007669"/>
    <property type="project" value="UniProtKB-KW"/>
</dbReference>
<dbReference type="Pfam" id="PF01807">
    <property type="entry name" value="Zn_ribbon_DnaG"/>
    <property type="match status" value="1"/>
</dbReference>
<dbReference type="InterPro" id="IPR030846">
    <property type="entry name" value="DnaG_bac"/>
</dbReference>
<dbReference type="InterPro" id="IPR050219">
    <property type="entry name" value="DnaG_primase"/>
</dbReference>
<keyword evidence="10 12" id="KW-0238">DNA-binding</keyword>
<dbReference type="AlphaFoldDB" id="A0A4R2GVW9"/>
<dbReference type="InterPro" id="IPR036977">
    <property type="entry name" value="DNA_primase_Znf_CHC2"/>
</dbReference>
<dbReference type="SUPFAM" id="SSF57783">
    <property type="entry name" value="Zinc beta-ribbon"/>
    <property type="match status" value="1"/>
</dbReference>
<dbReference type="OrthoDB" id="9803773at2"/>
<evidence type="ECO:0000256" key="6">
    <source>
        <dbReference type="ARBA" id="ARBA00022723"/>
    </source>
</evidence>
<evidence type="ECO:0000256" key="9">
    <source>
        <dbReference type="ARBA" id="ARBA00022842"/>
    </source>
</evidence>
<dbReference type="InterPro" id="IPR019475">
    <property type="entry name" value="DNA_primase_DnaB-bd"/>
</dbReference>
<dbReference type="Pfam" id="PF10410">
    <property type="entry name" value="DnaB_bind"/>
    <property type="match status" value="1"/>
</dbReference>
<dbReference type="InterPro" id="IPR006295">
    <property type="entry name" value="DNA_primase_DnaG"/>
</dbReference>
<evidence type="ECO:0000259" key="15">
    <source>
        <dbReference type="PROSITE" id="PS50880"/>
    </source>
</evidence>
<dbReference type="InterPro" id="IPR037068">
    <property type="entry name" value="DNA_primase_core_N_sf"/>
</dbReference>
<keyword evidence="3 12" id="KW-0808">Transferase</keyword>
<keyword evidence="4 12" id="KW-0548">Nucleotidyltransferase</keyword>
<feature type="compositionally biased region" description="Gly residues" evidence="14">
    <location>
        <begin position="445"/>
        <end position="471"/>
    </location>
</feature>
<reference evidence="16 17" key="1">
    <citation type="submission" date="2019-03" db="EMBL/GenBank/DDBJ databases">
        <title>Genomic Encyclopedia of Type Strains, Phase IV (KMG-IV): sequencing the most valuable type-strain genomes for metagenomic binning, comparative biology and taxonomic classification.</title>
        <authorList>
            <person name="Goeker M."/>
        </authorList>
    </citation>
    <scope>NUCLEOTIDE SEQUENCE [LARGE SCALE GENOMIC DNA]</scope>
    <source>
        <strain evidence="16 17">DSM 22958</strain>
    </source>
</reference>
<evidence type="ECO:0000256" key="10">
    <source>
        <dbReference type="ARBA" id="ARBA00023125"/>
    </source>
</evidence>
<evidence type="ECO:0000256" key="12">
    <source>
        <dbReference type="HAMAP-Rule" id="MF_00974"/>
    </source>
</evidence>
<dbReference type="InterPro" id="IPR002694">
    <property type="entry name" value="Znf_CHC2"/>
</dbReference>
<dbReference type="Pfam" id="PF13662">
    <property type="entry name" value="Toprim_4"/>
    <property type="match status" value="1"/>
</dbReference>
<evidence type="ECO:0000256" key="2">
    <source>
        <dbReference type="ARBA" id="ARBA00022515"/>
    </source>
</evidence>
<dbReference type="NCBIfam" id="TIGR01391">
    <property type="entry name" value="dnaG"/>
    <property type="match status" value="1"/>
</dbReference>
<organism evidence="16 17">
    <name type="scientific">Camelimonas lactis</name>
    <dbReference type="NCBI Taxonomy" id="659006"/>
    <lineage>
        <taxon>Bacteria</taxon>
        <taxon>Pseudomonadati</taxon>
        <taxon>Pseudomonadota</taxon>
        <taxon>Alphaproteobacteria</taxon>
        <taxon>Hyphomicrobiales</taxon>
        <taxon>Chelatococcaceae</taxon>
        <taxon>Camelimonas</taxon>
    </lineage>
</organism>
<comment type="caution">
    <text evidence="16">The sequence shown here is derived from an EMBL/GenBank/DDBJ whole genome shotgun (WGS) entry which is preliminary data.</text>
</comment>
<dbReference type="GO" id="GO:0003899">
    <property type="term" value="F:DNA-directed RNA polymerase activity"/>
    <property type="evidence" value="ECO:0007669"/>
    <property type="project" value="UniProtKB-UniRule"/>
</dbReference>
<evidence type="ECO:0000256" key="14">
    <source>
        <dbReference type="SAM" id="MobiDB-lite"/>
    </source>
</evidence>
<dbReference type="CDD" id="cd03364">
    <property type="entry name" value="TOPRIM_DnaG_primases"/>
    <property type="match status" value="1"/>
</dbReference>
<comment type="caution">
    <text evidence="12">Lacks conserved residue(s) required for the propagation of feature annotation.</text>
</comment>
<evidence type="ECO:0000256" key="1">
    <source>
        <dbReference type="ARBA" id="ARBA00022478"/>
    </source>
</evidence>
<evidence type="ECO:0000256" key="11">
    <source>
        <dbReference type="ARBA" id="ARBA00023163"/>
    </source>
</evidence>
<feature type="domain" description="Toprim" evidence="15">
    <location>
        <begin position="262"/>
        <end position="344"/>
    </location>
</feature>
<comment type="similarity">
    <text evidence="12 13">Belongs to the DnaG primase family.</text>
</comment>
<evidence type="ECO:0000256" key="3">
    <source>
        <dbReference type="ARBA" id="ARBA00022679"/>
    </source>
</evidence>
<keyword evidence="8 13" id="KW-0862">Zinc</keyword>
<dbReference type="SMART" id="SM00493">
    <property type="entry name" value="TOPRIM"/>
    <property type="match status" value="1"/>
</dbReference>
<name>A0A4R2GVW9_9HYPH</name>
<sequence length="646" mass="70325">MRFPPSILDEIRARLPVSAVVGRRVRLMKAGREWKGLSPFNAEKTASFFVNDDKQRYFDFSSGRNGDIFNFVMETEGLSFGEAVERLAAEAGVSLPRETPEDARREAKRQGLHEIVELATRWFEYELTTERGARARDYLDRRGLGPDVRRRFRLGYAPAGRHELQNALAAKGVSVEAMIDTGLLIAGQDIPTPYDRFRDRVIFPICDARGRPVAFGGRAMAADIQPKYLNSPETPLFHKGALLYNFHNARKAAQTGDPRAPFPIIVAEGYVDVIALDMAGAPQAVATLGTAMTPDHLALLWRSVDAPVLCFDGDRAGRRAAFRALDVALPLLAPGKSVNFVLLPEGQDPDDLLRAGGPEAVLAALGVQVPLIDMLWTRETEAGALDTPDQRAALEHRLRDVVFRIQDETVRRHYRAEIDMRVAALMPGAQGRDERGRRGAWQGNQQGGWRQGGGGRFQSGGRGGRGAGGQVSPGASLAAHPGFAASAEYPREMMIVALLIAHPDLLADHGEELAALEFRGPEARRAAAELLDCIAAHGADGDDGGALRRAVQEAGLPARLDGLRRRMAAGAAWALAPEADRMDVEGMLRQAMTLQSRSGALHSELAAAERAFAEEESEANFSWLCDVKARLTTLEGAEAQADEGRW</sequence>
<dbReference type="EC" id="2.7.7.101" evidence="12"/>
<dbReference type="GO" id="GO:1990077">
    <property type="term" value="C:primosome complex"/>
    <property type="evidence" value="ECO:0007669"/>
    <property type="project" value="UniProtKB-KW"/>
</dbReference>
<dbReference type="InterPro" id="IPR006171">
    <property type="entry name" value="TOPRIM_dom"/>
</dbReference>
<comment type="cofactor">
    <cofactor evidence="13">
        <name>Zn(2+)</name>
        <dbReference type="ChEBI" id="CHEBI:29105"/>
    </cofactor>
    <text evidence="13">Binds 1 zinc ion per monomer.</text>
</comment>
<dbReference type="Gene3D" id="3.90.980.10">
    <property type="entry name" value="DNA primase, catalytic core, N-terminal domain"/>
    <property type="match status" value="1"/>
</dbReference>
<keyword evidence="17" id="KW-1185">Reference proteome</keyword>
<dbReference type="InterPro" id="IPR034151">
    <property type="entry name" value="TOPRIM_DnaG_bac"/>
</dbReference>
<evidence type="ECO:0000313" key="16">
    <source>
        <dbReference type="EMBL" id="TCO13405.1"/>
    </source>
</evidence>
<dbReference type="Gene3D" id="3.90.580.10">
    <property type="entry name" value="Zinc finger, CHC2-type domain"/>
    <property type="match status" value="1"/>
</dbReference>
<evidence type="ECO:0000256" key="13">
    <source>
        <dbReference type="PIRNR" id="PIRNR002811"/>
    </source>
</evidence>
<dbReference type="Proteomes" id="UP000294881">
    <property type="component" value="Unassembled WGS sequence"/>
</dbReference>
<keyword evidence="7" id="KW-0863">Zinc-finger</keyword>
<keyword evidence="1 12" id="KW-0240">DNA-directed RNA polymerase</keyword>
<protein>
    <recommendedName>
        <fullName evidence="12 13">DNA primase</fullName>
        <ecNumber evidence="12">2.7.7.101</ecNumber>
    </recommendedName>
</protein>
<dbReference type="HAMAP" id="MF_00974">
    <property type="entry name" value="DNA_primase_DnaG"/>
    <property type="match status" value="1"/>
</dbReference>
<keyword evidence="5 12" id="KW-0235">DNA replication</keyword>